<name>A0ABT4Q5D5_9BACL</name>
<accession>A0ABT4Q5D5</accession>
<gene>
    <name evidence="3" type="ORF">O9H85_06565</name>
</gene>
<dbReference type="Proteomes" id="UP001527882">
    <property type="component" value="Unassembled WGS sequence"/>
</dbReference>
<feature type="domain" description="Protein-PII uridylyltransferase N-terminal" evidence="1">
    <location>
        <begin position="47"/>
        <end position="170"/>
    </location>
</feature>
<dbReference type="CDD" id="cd05401">
    <property type="entry name" value="NT_GlnE_GlnD_like"/>
    <property type="match status" value="1"/>
</dbReference>
<feature type="domain" description="DUF294" evidence="2">
    <location>
        <begin position="209"/>
        <end position="351"/>
    </location>
</feature>
<organism evidence="3 4">
    <name type="scientific">Paenibacillus gyeongsangnamensis</name>
    <dbReference type="NCBI Taxonomy" id="3388067"/>
    <lineage>
        <taxon>Bacteria</taxon>
        <taxon>Bacillati</taxon>
        <taxon>Bacillota</taxon>
        <taxon>Bacilli</taxon>
        <taxon>Bacillales</taxon>
        <taxon>Paenibacillaceae</taxon>
        <taxon>Paenibacillus</taxon>
    </lineage>
</organism>
<reference evidence="3 4" key="1">
    <citation type="submission" date="2022-12" db="EMBL/GenBank/DDBJ databases">
        <title>Draft genome sequence of Paenibacillus sp. dW9.</title>
        <authorList>
            <person name="Choi E.-W."/>
            <person name="Kim D.-U."/>
        </authorList>
    </citation>
    <scope>NUCLEOTIDE SEQUENCE [LARGE SCALE GENOMIC DNA]</scope>
    <source>
        <strain evidence="4">dW9</strain>
    </source>
</reference>
<dbReference type="Pfam" id="PF10335">
    <property type="entry name" value="DUF294_C"/>
    <property type="match status" value="1"/>
</dbReference>
<dbReference type="RefSeq" id="WP_269880480.1">
    <property type="nucleotide sequence ID" value="NZ_JAQAGZ010000003.1"/>
</dbReference>
<dbReference type="EMBL" id="JAQAGZ010000003">
    <property type="protein sequence ID" value="MCZ8512093.1"/>
    <property type="molecule type" value="Genomic_DNA"/>
</dbReference>
<evidence type="ECO:0000259" key="2">
    <source>
        <dbReference type="Pfam" id="PF10335"/>
    </source>
</evidence>
<proteinExistence type="predicted"/>
<dbReference type="Pfam" id="PF03445">
    <property type="entry name" value="DUF294"/>
    <property type="match status" value="1"/>
</dbReference>
<dbReference type="InterPro" id="IPR018821">
    <property type="entry name" value="DUF294_put_nucleoTrafse_sb-bd"/>
</dbReference>
<evidence type="ECO:0000313" key="4">
    <source>
        <dbReference type="Proteomes" id="UP001527882"/>
    </source>
</evidence>
<evidence type="ECO:0000259" key="1">
    <source>
        <dbReference type="Pfam" id="PF03445"/>
    </source>
</evidence>
<dbReference type="InterPro" id="IPR005105">
    <property type="entry name" value="GlnD_Uridyltrans_N"/>
</dbReference>
<sequence length="359" mass="40462">MERLSLEMIAQEVGEASGIGELRDFRDRIHEAFQRHLLFSYPFEWNHDVNAMHDAIIRRVIRLALGEMEAEGFGRPPVAYGFLLFGSGGRAEQTLWSDQDNGLVYADSGDEGIRTASAAYFAELANKVSAGLMGAGYPPCSGNVICTNDMWRKPLSAYKDMLRHWLSEPDWEHVRYLLIAADVRVIEGDESLGQALKDPLYDCVKSHPAMLEHLLQNTLHHKISLGVFGQLIRERYGEDAGGVDIKYGAYIPIVNGIRLLAIEAEIRESSTVERIRRLVEKGVVEEEIGSDWLEALSIALKLRSLTPYQVEDGQYSTRGKLKPELLTKERINELKLCLRIGSDLQKYVKKSVLKEMEKG</sequence>
<protein>
    <submittedName>
        <fullName evidence="3">DUF294 nucleotidyltransferase-like domain-containing protein</fullName>
    </submittedName>
</protein>
<comment type="caution">
    <text evidence="3">The sequence shown here is derived from an EMBL/GenBank/DDBJ whole genome shotgun (WGS) entry which is preliminary data.</text>
</comment>
<evidence type="ECO:0000313" key="3">
    <source>
        <dbReference type="EMBL" id="MCZ8512093.1"/>
    </source>
</evidence>
<keyword evidence="4" id="KW-1185">Reference proteome</keyword>